<comment type="caution">
    <text evidence="2">The sequence shown here is derived from an EMBL/GenBank/DDBJ whole genome shotgun (WGS) entry which is preliminary data.</text>
</comment>
<evidence type="ECO:0000313" key="3">
    <source>
        <dbReference type="Proteomes" id="UP000030147"/>
    </source>
</evidence>
<feature type="transmembrane region" description="Helical" evidence="1">
    <location>
        <begin position="24"/>
        <end position="43"/>
    </location>
</feature>
<dbReference type="STRING" id="1385514.N782_11785"/>
<dbReference type="eggNOG" id="ENOG50334A4">
    <property type="taxonomic scope" value="Bacteria"/>
</dbReference>
<name>A0A0A2TDQ0_9BACI</name>
<protein>
    <submittedName>
        <fullName evidence="2">Uncharacterized protein</fullName>
    </submittedName>
</protein>
<keyword evidence="1" id="KW-0472">Membrane</keyword>
<proteinExistence type="predicted"/>
<keyword evidence="3" id="KW-1185">Reference proteome</keyword>
<evidence type="ECO:0000313" key="2">
    <source>
        <dbReference type="EMBL" id="KGP72553.1"/>
    </source>
</evidence>
<keyword evidence="1" id="KW-0812">Transmembrane</keyword>
<reference evidence="2 3" key="1">
    <citation type="journal article" date="2015" name="Stand. Genomic Sci.">
        <title>High quality draft genome sequence of the moderately halophilic bacterium Pontibacillus yanchengensis Y32(T) and comparison among Pontibacillus genomes.</title>
        <authorList>
            <person name="Huang J."/>
            <person name="Qiao Z.X."/>
            <person name="Tang J.W."/>
            <person name="Wang G."/>
        </authorList>
    </citation>
    <scope>NUCLEOTIDE SEQUENCE [LARGE SCALE GENOMIC DNA]</scope>
    <source>
        <strain evidence="2 3">Y32</strain>
    </source>
</reference>
<dbReference type="AlphaFoldDB" id="A0A0A2TDQ0"/>
<dbReference type="RefSeq" id="WP_036819670.1">
    <property type="nucleotide sequence ID" value="NZ_AVBF01000028.1"/>
</dbReference>
<accession>A0A0A2TDQ0</accession>
<dbReference type="OrthoDB" id="1730091at2"/>
<dbReference type="InterPro" id="IPR048147">
    <property type="entry name" value="CBO0543-like"/>
</dbReference>
<feature type="transmembrane region" description="Helical" evidence="1">
    <location>
        <begin position="146"/>
        <end position="167"/>
    </location>
</feature>
<gene>
    <name evidence="2" type="ORF">N782_11785</name>
</gene>
<evidence type="ECO:0000256" key="1">
    <source>
        <dbReference type="SAM" id="Phobius"/>
    </source>
</evidence>
<sequence>MYLIFVVVVWLIFAALFLDRKKAYQAYPTVQYFIIFNLVYNFLYYKHPLWEYQGITTPILNHTFIELTFTFIILPIAILVYLQYFPSSIVHKAVYIGLWVVFFSFIELLFFKMEMFEYSNGWSVRHSAWFNILMFSMIRLHHKKPILTIILSVPITIVLISMFPIPLEKLK</sequence>
<feature type="transmembrane region" description="Helical" evidence="1">
    <location>
        <begin position="90"/>
        <end position="110"/>
    </location>
</feature>
<organism evidence="2 3">
    <name type="scientific">Pontibacillus yanchengensis Y32</name>
    <dbReference type="NCBI Taxonomy" id="1385514"/>
    <lineage>
        <taxon>Bacteria</taxon>
        <taxon>Bacillati</taxon>
        <taxon>Bacillota</taxon>
        <taxon>Bacilli</taxon>
        <taxon>Bacillales</taxon>
        <taxon>Bacillaceae</taxon>
        <taxon>Pontibacillus</taxon>
    </lineage>
</organism>
<dbReference type="EMBL" id="AVBF01000028">
    <property type="protein sequence ID" value="KGP72553.1"/>
    <property type="molecule type" value="Genomic_DNA"/>
</dbReference>
<dbReference type="Proteomes" id="UP000030147">
    <property type="component" value="Unassembled WGS sequence"/>
</dbReference>
<dbReference type="NCBIfam" id="NF041644">
    <property type="entry name" value="CBO0543_fam"/>
    <property type="match status" value="1"/>
</dbReference>
<keyword evidence="1" id="KW-1133">Transmembrane helix</keyword>
<feature type="transmembrane region" description="Helical" evidence="1">
    <location>
        <begin position="64"/>
        <end position="84"/>
    </location>
</feature>